<dbReference type="PANTHER" id="PTHR33362:SF5">
    <property type="entry name" value="C4-DICARBOXYLATE TRAP TRANSPORTER LARGE PERMEASE PROTEIN DCTM"/>
    <property type="match status" value="1"/>
</dbReference>
<feature type="transmembrane region" description="Helical" evidence="7">
    <location>
        <begin position="42"/>
        <end position="59"/>
    </location>
</feature>
<evidence type="ECO:0000256" key="2">
    <source>
        <dbReference type="ARBA" id="ARBA00022475"/>
    </source>
</evidence>
<feature type="transmembrane region" description="Helical" evidence="7">
    <location>
        <begin position="134"/>
        <end position="151"/>
    </location>
</feature>
<reference evidence="9 10" key="1">
    <citation type="submission" date="2023-10" db="EMBL/GenBank/DDBJ databases">
        <title>Virgibacillus halophilus 5B73C genome.</title>
        <authorList>
            <person name="Miliotis G."/>
            <person name="Sengupta P."/>
            <person name="Hameed A."/>
            <person name="Chuvochina M."/>
            <person name="Mcdonagh F."/>
            <person name="Simpson A.C."/>
            <person name="Singh N.K."/>
            <person name="Rekha P.D."/>
            <person name="Raman K."/>
            <person name="Hugenholtz P."/>
            <person name="Venkateswaran K."/>
        </authorList>
    </citation>
    <scope>NUCLEOTIDE SEQUENCE [LARGE SCALE GENOMIC DNA]</scope>
    <source>
        <strain evidence="9 10">5B73C</strain>
    </source>
</reference>
<keyword evidence="10" id="KW-1185">Reference proteome</keyword>
<gene>
    <name evidence="9" type="ORF">RWE15_02675</name>
</gene>
<evidence type="ECO:0000313" key="10">
    <source>
        <dbReference type="Proteomes" id="UP001281447"/>
    </source>
</evidence>
<keyword evidence="2" id="KW-1003">Cell membrane</keyword>
<feature type="transmembrane region" description="Helical" evidence="7">
    <location>
        <begin position="157"/>
        <end position="181"/>
    </location>
</feature>
<protein>
    <submittedName>
        <fullName evidence="9">TRAP transporter large permease subunit</fullName>
    </submittedName>
</protein>
<keyword evidence="3" id="KW-0997">Cell inner membrane</keyword>
<dbReference type="EMBL" id="JAWDIP010000003">
    <property type="protein sequence ID" value="MDY0393539.1"/>
    <property type="molecule type" value="Genomic_DNA"/>
</dbReference>
<dbReference type="InterPro" id="IPR010656">
    <property type="entry name" value="DctM"/>
</dbReference>
<name>A0ABU5C2K5_9BACI</name>
<comment type="caution">
    <text evidence="9">The sequence shown here is derived from an EMBL/GenBank/DDBJ whole genome shotgun (WGS) entry which is preliminary data.</text>
</comment>
<evidence type="ECO:0000313" key="9">
    <source>
        <dbReference type="EMBL" id="MDY0393539.1"/>
    </source>
</evidence>
<organism evidence="9 10">
    <name type="scientific">Tigheibacillus halophilus</name>
    <dbReference type="NCBI Taxonomy" id="361280"/>
    <lineage>
        <taxon>Bacteria</taxon>
        <taxon>Bacillati</taxon>
        <taxon>Bacillota</taxon>
        <taxon>Bacilli</taxon>
        <taxon>Bacillales</taxon>
        <taxon>Bacillaceae</taxon>
        <taxon>Tigheibacillus</taxon>
    </lineage>
</organism>
<keyword evidence="4 7" id="KW-0812">Transmembrane</keyword>
<evidence type="ECO:0000256" key="1">
    <source>
        <dbReference type="ARBA" id="ARBA00004429"/>
    </source>
</evidence>
<evidence type="ECO:0000259" key="8">
    <source>
        <dbReference type="Pfam" id="PF06808"/>
    </source>
</evidence>
<keyword evidence="5 7" id="KW-1133">Transmembrane helix</keyword>
<dbReference type="InterPro" id="IPR004681">
    <property type="entry name" value="TRAP_DctM"/>
</dbReference>
<feature type="transmembrane region" description="Helical" evidence="7">
    <location>
        <begin position="71"/>
        <end position="92"/>
    </location>
</feature>
<feature type="transmembrane region" description="Helical" evidence="7">
    <location>
        <begin position="193"/>
        <end position="221"/>
    </location>
</feature>
<dbReference type="PANTHER" id="PTHR33362">
    <property type="entry name" value="SIALIC ACID TRAP TRANSPORTER PERMEASE PROTEIN SIAT-RELATED"/>
    <property type="match status" value="1"/>
</dbReference>
<evidence type="ECO:0000256" key="3">
    <source>
        <dbReference type="ARBA" id="ARBA00022519"/>
    </source>
</evidence>
<evidence type="ECO:0000256" key="5">
    <source>
        <dbReference type="ARBA" id="ARBA00022989"/>
    </source>
</evidence>
<comment type="subcellular location">
    <subcellularLocation>
        <location evidence="1">Cell inner membrane</location>
        <topology evidence="1">Multi-pass membrane protein</topology>
    </subcellularLocation>
</comment>
<feature type="transmembrane region" description="Helical" evidence="7">
    <location>
        <begin position="104"/>
        <end position="127"/>
    </location>
</feature>
<feature type="domain" description="TRAP C4-dicarboxylate transport system permease DctM subunit" evidence="8">
    <location>
        <begin position="2"/>
        <end position="216"/>
    </location>
</feature>
<keyword evidence="6 7" id="KW-0472">Membrane</keyword>
<proteinExistence type="predicted"/>
<evidence type="ECO:0000256" key="4">
    <source>
        <dbReference type="ARBA" id="ARBA00022692"/>
    </source>
</evidence>
<accession>A0ABU5C2K5</accession>
<sequence>MEKASWKHRWMTLRKAVWGGILPILILGSIYSGAATPTESSIIASAYAIVVSLFVYKETSLKLWHKIFRETIGVTAMIMLIIASAMLFSLYLTQEQIPQQLATAMLSMPSLNVVLFFVLTAVLFLVLGTFLESSSIILITLPLLMPIMLSLDVNPIHFAVVMIVNMEIAQVTPPVGLNLFVISGITKEKLGTVFYGAVPFTIVMALCMIIIMIWPGLALWLPDTLFGKS</sequence>
<evidence type="ECO:0000256" key="7">
    <source>
        <dbReference type="SAM" id="Phobius"/>
    </source>
</evidence>
<evidence type="ECO:0000256" key="6">
    <source>
        <dbReference type="ARBA" id="ARBA00023136"/>
    </source>
</evidence>
<dbReference type="Pfam" id="PF06808">
    <property type="entry name" value="DctM"/>
    <property type="match status" value="1"/>
</dbReference>
<dbReference type="Proteomes" id="UP001281447">
    <property type="component" value="Unassembled WGS sequence"/>
</dbReference>